<protein>
    <submittedName>
        <fullName evidence="1">Uncharacterized protein</fullName>
    </submittedName>
</protein>
<name>A0ACC0QZ53_9HYPO</name>
<keyword evidence="2" id="KW-1185">Reference proteome</keyword>
<accession>A0ACC0QZ53</accession>
<sequence>MGGRDGMRAADNPHLFLLFVSRLLDKMAVFKSLVVTFVALTAIGANAGPCIPKASLTSSSTLTATSSESSFSSSETLVASSTETFAGTTTSLTDTSSLTLDASSSETSLASSESLVSSSTETFTETSTGITTASTDVSSSTFVTLTSTGTTDSLTSATSTAESSTVESSSTEISTTTTSREPIRTEECAVLGGAGHDLSPDKLAEVKIQAYDDKTLDECLAICESQSDCATLAYNPTRNKCETWKGTLEQIGVDNTPGAEWYYYSTSCLANDRKDTCARPGWGLDGDANTSGTKIGKFSGFDNYAGCYAFCKETEGCAMFAFNPVEQLCELWSGSFEQAKFRPVFRASWTFYRLDCLEPQGGEGGAN</sequence>
<dbReference type="EMBL" id="CM046507">
    <property type="protein sequence ID" value="KAI8668937.1"/>
    <property type="molecule type" value="Genomic_DNA"/>
</dbReference>
<comment type="caution">
    <text evidence="1">The sequence shown here is derived from an EMBL/GenBank/DDBJ whole genome shotgun (WGS) entry which is preliminary data.</text>
</comment>
<evidence type="ECO:0000313" key="1">
    <source>
        <dbReference type="EMBL" id="KAI8668937.1"/>
    </source>
</evidence>
<gene>
    <name evidence="1" type="ORF">NCS57_00706900</name>
</gene>
<dbReference type="Proteomes" id="UP001065298">
    <property type="component" value="Chromosome 5"/>
</dbReference>
<evidence type="ECO:0000313" key="2">
    <source>
        <dbReference type="Proteomes" id="UP001065298"/>
    </source>
</evidence>
<proteinExistence type="predicted"/>
<organism evidence="1 2">
    <name type="scientific">Fusarium keratoplasticum</name>
    <dbReference type="NCBI Taxonomy" id="1328300"/>
    <lineage>
        <taxon>Eukaryota</taxon>
        <taxon>Fungi</taxon>
        <taxon>Dikarya</taxon>
        <taxon>Ascomycota</taxon>
        <taxon>Pezizomycotina</taxon>
        <taxon>Sordariomycetes</taxon>
        <taxon>Hypocreomycetidae</taxon>
        <taxon>Hypocreales</taxon>
        <taxon>Nectriaceae</taxon>
        <taxon>Fusarium</taxon>
        <taxon>Fusarium solani species complex</taxon>
    </lineage>
</organism>
<reference evidence="1" key="1">
    <citation type="submission" date="2022-06" db="EMBL/GenBank/DDBJ databases">
        <title>Fusarium solani species complex genomes reveal bases of compartmentalisation and animal pathogenesis.</title>
        <authorList>
            <person name="Tsai I.J."/>
        </authorList>
    </citation>
    <scope>NUCLEOTIDE SEQUENCE</scope>
    <source>
        <strain evidence="1">Fu6.1</strain>
    </source>
</reference>